<dbReference type="Gene3D" id="1.10.150.870">
    <property type="match status" value="1"/>
</dbReference>
<dbReference type="Pfam" id="PF17657">
    <property type="entry name" value="DNA_pol3_finger"/>
    <property type="match status" value="1"/>
</dbReference>
<evidence type="ECO:0000259" key="11">
    <source>
        <dbReference type="SMART" id="SM00481"/>
    </source>
</evidence>
<evidence type="ECO:0000313" key="12">
    <source>
        <dbReference type="EMBL" id="KYO67830.1"/>
    </source>
</evidence>
<comment type="caution">
    <text evidence="12">The sequence shown here is derived from an EMBL/GenBank/DDBJ whole genome shotgun (WGS) entry which is preliminary data.</text>
</comment>
<dbReference type="InterPro" id="IPR011708">
    <property type="entry name" value="DNA_pol3_alpha_NTPase_dom"/>
</dbReference>
<dbReference type="InterPro" id="IPR040982">
    <property type="entry name" value="DNA_pol3_finger"/>
</dbReference>
<dbReference type="EC" id="2.7.7.7" evidence="3"/>
<evidence type="ECO:0000256" key="8">
    <source>
        <dbReference type="ARBA" id="ARBA00022932"/>
    </source>
</evidence>
<name>A0A161PWE0_9FIRM</name>
<dbReference type="SMART" id="SM00481">
    <property type="entry name" value="POLIIIAc"/>
    <property type="match status" value="1"/>
</dbReference>
<dbReference type="EMBL" id="LOHZ01000020">
    <property type="protein sequence ID" value="KYO67830.1"/>
    <property type="molecule type" value="Genomic_DNA"/>
</dbReference>
<keyword evidence="13" id="KW-1185">Reference proteome</keyword>
<accession>A0A161PWE0</accession>
<dbReference type="PANTHER" id="PTHR32294">
    <property type="entry name" value="DNA POLYMERASE III SUBUNIT ALPHA"/>
    <property type="match status" value="1"/>
</dbReference>
<dbReference type="InterPro" id="IPR016195">
    <property type="entry name" value="Pol/histidinol_Pase-like"/>
</dbReference>
<evidence type="ECO:0000256" key="6">
    <source>
        <dbReference type="ARBA" id="ARBA00022695"/>
    </source>
</evidence>
<dbReference type="NCBIfam" id="NF004226">
    <property type="entry name" value="PRK05673.1"/>
    <property type="match status" value="1"/>
</dbReference>
<keyword evidence="8" id="KW-0239">DNA-directed DNA polymerase</keyword>
<dbReference type="Pfam" id="PF02811">
    <property type="entry name" value="PHP"/>
    <property type="match status" value="1"/>
</dbReference>
<keyword evidence="7" id="KW-0235">DNA replication</keyword>
<evidence type="ECO:0000256" key="7">
    <source>
        <dbReference type="ARBA" id="ARBA00022705"/>
    </source>
</evidence>
<evidence type="ECO:0000256" key="3">
    <source>
        <dbReference type="ARBA" id="ARBA00012417"/>
    </source>
</evidence>
<dbReference type="PANTHER" id="PTHR32294:SF0">
    <property type="entry name" value="DNA POLYMERASE III SUBUNIT ALPHA"/>
    <property type="match status" value="1"/>
</dbReference>
<organism evidence="12 13">
    <name type="scientific">Thermovenabulum gondwanense</name>
    <dbReference type="NCBI Taxonomy" id="520767"/>
    <lineage>
        <taxon>Bacteria</taxon>
        <taxon>Bacillati</taxon>
        <taxon>Bacillota</taxon>
        <taxon>Clostridia</taxon>
        <taxon>Thermosediminibacterales</taxon>
        <taxon>Thermosediminibacteraceae</taxon>
        <taxon>Thermovenabulum</taxon>
    </lineage>
</organism>
<evidence type="ECO:0000256" key="1">
    <source>
        <dbReference type="ARBA" id="ARBA00004496"/>
    </source>
</evidence>
<dbReference type="Pfam" id="PF01336">
    <property type="entry name" value="tRNA_anti-codon"/>
    <property type="match status" value="1"/>
</dbReference>
<comment type="subcellular location">
    <subcellularLocation>
        <location evidence="1">Cytoplasm</location>
    </subcellularLocation>
</comment>
<dbReference type="AlphaFoldDB" id="A0A161PWE0"/>
<dbReference type="Proteomes" id="UP000075737">
    <property type="component" value="Unassembled WGS sequence"/>
</dbReference>
<comment type="catalytic activity">
    <reaction evidence="10">
        <text>DNA(n) + a 2'-deoxyribonucleoside 5'-triphosphate = DNA(n+1) + diphosphate</text>
        <dbReference type="Rhea" id="RHEA:22508"/>
        <dbReference type="Rhea" id="RHEA-COMP:17339"/>
        <dbReference type="Rhea" id="RHEA-COMP:17340"/>
        <dbReference type="ChEBI" id="CHEBI:33019"/>
        <dbReference type="ChEBI" id="CHEBI:61560"/>
        <dbReference type="ChEBI" id="CHEBI:173112"/>
        <dbReference type="EC" id="2.7.7.7"/>
    </reaction>
</comment>
<dbReference type="GO" id="GO:0003887">
    <property type="term" value="F:DNA-directed DNA polymerase activity"/>
    <property type="evidence" value="ECO:0007669"/>
    <property type="project" value="UniProtKB-KW"/>
</dbReference>
<evidence type="ECO:0000256" key="5">
    <source>
        <dbReference type="ARBA" id="ARBA00022679"/>
    </source>
</evidence>
<evidence type="ECO:0000256" key="9">
    <source>
        <dbReference type="ARBA" id="ARBA00025611"/>
    </source>
</evidence>
<dbReference type="GO" id="GO:0006260">
    <property type="term" value="P:DNA replication"/>
    <property type="evidence" value="ECO:0007669"/>
    <property type="project" value="UniProtKB-KW"/>
</dbReference>
<dbReference type="InterPro" id="IPR004805">
    <property type="entry name" value="DnaE2/DnaE/PolC"/>
</dbReference>
<evidence type="ECO:0000313" key="13">
    <source>
        <dbReference type="Proteomes" id="UP000075737"/>
    </source>
</evidence>
<feature type="domain" description="Polymerase/histidinol phosphatase N-terminal" evidence="11">
    <location>
        <begin position="6"/>
        <end position="73"/>
    </location>
</feature>
<dbReference type="GO" id="GO:0005737">
    <property type="term" value="C:cytoplasm"/>
    <property type="evidence" value="ECO:0007669"/>
    <property type="project" value="UniProtKB-SubCell"/>
</dbReference>
<evidence type="ECO:0000256" key="2">
    <source>
        <dbReference type="ARBA" id="ARBA00009496"/>
    </source>
</evidence>
<dbReference type="InterPro" id="IPR041931">
    <property type="entry name" value="DNA_pol3_alpha_thumb_dom"/>
</dbReference>
<dbReference type="NCBIfam" id="NF005298">
    <property type="entry name" value="PRK06826.1"/>
    <property type="match status" value="1"/>
</dbReference>
<gene>
    <name evidence="12" type="primary">dnaE_1</name>
    <name evidence="12" type="ORF">ATZ99_04700</name>
</gene>
<dbReference type="Gene3D" id="1.10.10.1600">
    <property type="entry name" value="Bacterial DNA polymerase III alpha subunit, thumb domain"/>
    <property type="match status" value="1"/>
</dbReference>
<protein>
    <recommendedName>
        <fullName evidence="4">DNA polymerase III subunit alpha</fullName>
        <ecNumber evidence="3">2.7.7.7</ecNumber>
    </recommendedName>
</protein>
<reference evidence="12 13" key="1">
    <citation type="submission" date="2015-12" db="EMBL/GenBank/DDBJ databases">
        <title>Draft genome of Thermovenabulum gondwanense isolated from a red thermophilic microbial mat colonisisng an outflow channel of a bore well.</title>
        <authorList>
            <person name="Patel B.K."/>
        </authorList>
    </citation>
    <scope>NUCLEOTIDE SEQUENCE [LARGE SCALE GENOMIC DNA]</scope>
    <source>
        <strain evidence="12 13">R270</strain>
    </source>
</reference>
<dbReference type="CDD" id="cd04485">
    <property type="entry name" value="DnaE_OBF"/>
    <property type="match status" value="1"/>
</dbReference>
<dbReference type="STRING" id="520767.ATZ99_04700"/>
<dbReference type="RefSeq" id="WP_068747641.1">
    <property type="nucleotide sequence ID" value="NZ_LOHZ01000020.1"/>
</dbReference>
<dbReference type="GO" id="GO:0008408">
    <property type="term" value="F:3'-5' exonuclease activity"/>
    <property type="evidence" value="ECO:0007669"/>
    <property type="project" value="InterPro"/>
</dbReference>
<sequence>MILGFVHLHLHTNYSLLDGACSIEKLVEELKKREMMAAAITDHGVMYGVIDFYKAMKKEGLKPIIGCEVYLAKRRLNDKEPGKDDEQYHLVLLAKDNEGYKNLVKLTSIAFIDGFYYKPRIDKELLKKYSKGLIGLSACLAGEIPSKILDGDYDEAKKIALEYLDIFGNGNFYLELQDHKILEQKKVNQALYNISKETGIPLVATNDVHYISKEDYEIHDALLCIQTGKTIKDEDRLKFPTDEFYLKTETEMRRLFFQVPEALENTIRISEMCNVEIEFNKIYLPDFKVPEGYTHDSYLEKLCQDGLLKRYKRISPAIKERLKYELEVIKKMGYSAYFLIVWDYVNYARRNQIMVGPGRGSAAGSLVAYCLGITDIDPLKYNLLFERFLNPERVTMPDIDVDFCFERREEVIKYVINKYGEDRVAQIGTFGTMAARAAVRDVGRVLGYPYGEVDAIAKMIPMELGMTVEKALELNPELNIRYQSDDRIKKLLNIAKSIEGFPRHASTHAAGIVISALPLTDLVPLHKVGDTVSTQYTMSNLEEIGLLKMDFLGLRTLTVIRDALDLIKKSKEVEIDLKTLPLDDKKVYELLSNGETLGVFQLESEGMRTLLKELKPERFEDIIAVIGLYRPGPLGSGAAQEFIKNKNGKQQVKYLHPKLKPILEETYGIILYQEQAMKIAQELAGFTLAQADILRKAMGKKQQDVMQAQRNAFIEGCLKNGIEREVAEKIFDDISYFAGYGFNKSHAAAYALIAYQTAYLKAHFPVEYMAALLSSVMHNLDKVAQYILECRRMGIDVLPPDVNESYESFTVVNGKIRFGLSAVKNVGENAVKSIIHMRKEKGKFKSLADFCEKLSSGELNKRLIESLIMAGAMDSFGAKRSQLLSVYEDVLENIQKRKNGRNVDKNQVSFLELLEEQNEDYEKDELPDIPEYDKNQLLAMEKEVLGLYLSGHPLKEYENFLLKNTNLRAKEILENYNLSDGVNVTVGGIISGIKLKSTKENRMMAFLNLEDLTGTMEIIVFPLVWEKYRELLVQDNKVLIKGRVNLKEEEAPKIIAEEIEPLNAVNLKKPGAIIVNIDKGDEKLINSFKDFFLLHPGNCPVTIYINELKKAIITGKEFFIDESEKTLQELINIKGVQGCLFLNNLKEEV</sequence>
<comment type="function">
    <text evidence="9">DNA polymerase III is a complex, multichain enzyme responsible for most of the replicative synthesis in bacteria. This DNA polymerase also exhibits 3' to 5' exonuclease activity. The alpha chain is the DNA polymerase.</text>
</comment>
<dbReference type="SUPFAM" id="SSF89550">
    <property type="entry name" value="PHP domain-like"/>
    <property type="match status" value="1"/>
</dbReference>
<dbReference type="PATRIC" id="fig|520767.4.peg.480"/>
<keyword evidence="5 12" id="KW-0808">Transferase</keyword>
<dbReference type="InterPro" id="IPR029460">
    <property type="entry name" value="DNAPol_HHH"/>
</dbReference>
<proteinExistence type="inferred from homology"/>
<dbReference type="InterPro" id="IPR004013">
    <property type="entry name" value="PHP_dom"/>
</dbReference>
<dbReference type="Gene3D" id="3.20.20.140">
    <property type="entry name" value="Metal-dependent hydrolases"/>
    <property type="match status" value="1"/>
</dbReference>
<dbReference type="CDD" id="cd12113">
    <property type="entry name" value="PHP_PolIIIA_DnaE3"/>
    <property type="match status" value="1"/>
</dbReference>
<dbReference type="OrthoDB" id="9803237at2"/>
<dbReference type="Pfam" id="PF07733">
    <property type="entry name" value="DNA_pol3_alpha"/>
    <property type="match status" value="1"/>
</dbReference>
<dbReference type="InterPro" id="IPR004365">
    <property type="entry name" value="NA-bd_OB_tRNA"/>
</dbReference>
<dbReference type="InterPro" id="IPR003141">
    <property type="entry name" value="Pol/His_phosphatase_N"/>
</dbReference>
<dbReference type="Pfam" id="PF14579">
    <property type="entry name" value="HHH_6"/>
    <property type="match status" value="1"/>
</dbReference>
<comment type="similarity">
    <text evidence="2">Belongs to the DNA polymerase type-C family. DnaE subfamily.</text>
</comment>
<dbReference type="NCBIfam" id="TIGR00594">
    <property type="entry name" value="polc"/>
    <property type="match status" value="1"/>
</dbReference>
<keyword evidence="6 12" id="KW-0548">Nucleotidyltransferase</keyword>
<dbReference type="GO" id="GO:0003676">
    <property type="term" value="F:nucleic acid binding"/>
    <property type="evidence" value="ECO:0007669"/>
    <property type="project" value="InterPro"/>
</dbReference>
<evidence type="ECO:0000256" key="10">
    <source>
        <dbReference type="ARBA" id="ARBA00049244"/>
    </source>
</evidence>
<evidence type="ECO:0000256" key="4">
    <source>
        <dbReference type="ARBA" id="ARBA00019114"/>
    </source>
</evidence>